<evidence type="ECO:0000313" key="2">
    <source>
        <dbReference type="Proteomes" id="UP000613177"/>
    </source>
</evidence>
<dbReference type="AlphaFoldDB" id="A0A8H7SMW4"/>
<sequence length="122" mass="14235">MVRTDGYCINFILAGPERQSNKLPNLDLNDFTPEEINKRFHLWGVDPGQISIFTASDGHDTDPHQLRKYSTAEYYTRTGVLHCLNQTCNTLWQRDINASRNMHSISWNVIMNHEVPSRFQRQ</sequence>
<evidence type="ECO:0000313" key="1">
    <source>
        <dbReference type="EMBL" id="KAG2230908.1"/>
    </source>
</evidence>
<reference evidence="1" key="1">
    <citation type="submission" date="2021-01" db="EMBL/GenBank/DDBJ databases">
        <title>Metabolic potential, ecology and presence of endohyphal bacteria is reflected in genomic diversity of Mucoromycotina.</title>
        <authorList>
            <person name="Muszewska A."/>
            <person name="Okrasinska A."/>
            <person name="Steczkiewicz K."/>
            <person name="Drgas O."/>
            <person name="Orlowska M."/>
            <person name="Perlinska-Lenart U."/>
            <person name="Aleksandrzak-Piekarczyk T."/>
            <person name="Szatraj K."/>
            <person name="Zielenkiewicz U."/>
            <person name="Pilsyk S."/>
            <person name="Malc E."/>
            <person name="Mieczkowski P."/>
            <person name="Kruszewska J.S."/>
            <person name="Biernat P."/>
            <person name="Pawlowska J."/>
        </authorList>
    </citation>
    <scope>NUCLEOTIDE SEQUENCE</scope>
    <source>
        <strain evidence="1">WA0000018081</strain>
    </source>
</reference>
<comment type="caution">
    <text evidence="1">The sequence shown here is derived from an EMBL/GenBank/DDBJ whole genome shotgun (WGS) entry which is preliminary data.</text>
</comment>
<protein>
    <submittedName>
        <fullName evidence="1">Uncharacterized protein</fullName>
    </submittedName>
</protein>
<dbReference type="Proteomes" id="UP000613177">
    <property type="component" value="Unassembled WGS sequence"/>
</dbReference>
<organism evidence="1 2">
    <name type="scientific">Thamnidium elegans</name>
    <dbReference type="NCBI Taxonomy" id="101142"/>
    <lineage>
        <taxon>Eukaryota</taxon>
        <taxon>Fungi</taxon>
        <taxon>Fungi incertae sedis</taxon>
        <taxon>Mucoromycota</taxon>
        <taxon>Mucoromycotina</taxon>
        <taxon>Mucoromycetes</taxon>
        <taxon>Mucorales</taxon>
        <taxon>Mucorineae</taxon>
        <taxon>Mucoraceae</taxon>
        <taxon>Thamnidium</taxon>
    </lineage>
</organism>
<accession>A0A8H7SMW4</accession>
<name>A0A8H7SMW4_9FUNG</name>
<gene>
    <name evidence="1" type="ORF">INT48_000020</name>
</gene>
<proteinExistence type="predicted"/>
<keyword evidence="2" id="KW-1185">Reference proteome</keyword>
<dbReference type="EMBL" id="JAEPRE010000177">
    <property type="protein sequence ID" value="KAG2230908.1"/>
    <property type="molecule type" value="Genomic_DNA"/>
</dbReference>